<proteinExistence type="predicted"/>
<dbReference type="AlphaFoldDB" id="A0AB34KGF5"/>
<dbReference type="GeneID" id="96009603"/>
<reference evidence="2 3" key="1">
    <citation type="journal article" date="2020" name="Microbiol. Resour. Announc.">
        <title>Draft Genome Sequence of a Cladosporium Species Isolated from the Mesophotic Ascidian Didemnum maculosum.</title>
        <authorList>
            <person name="Gioti A."/>
            <person name="Siaperas R."/>
            <person name="Nikolaivits E."/>
            <person name="Le Goff G."/>
            <person name="Ouazzani J."/>
            <person name="Kotoulas G."/>
            <person name="Topakas E."/>
        </authorList>
    </citation>
    <scope>NUCLEOTIDE SEQUENCE [LARGE SCALE GENOMIC DNA]</scope>
    <source>
        <strain evidence="2 3">TM138-S3</strain>
    </source>
</reference>
<keyword evidence="3" id="KW-1185">Reference proteome</keyword>
<feature type="compositionally biased region" description="Polar residues" evidence="1">
    <location>
        <begin position="32"/>
        <end position="41"/>
    </location>
</feature>
<evidence type="ECO:0000313" key="3">
    <source>
        <dbReference type="Proteomes" id="UP000803884"/>
    </source>
</evidence>
<feature type="compositionally biased region" description="Low complexity" evidence="1">
    <location>
        <begin position="42"/>
        <end position="56"/>
    </location>
</feature>
<dbReference type="RefSeq" id="XP_069227203.1">
    <property type="nucleotide sequence ID" value="XM_069376765.1"/>
</dbReference>
<dbReference type="Proteomes" id="UP000803884">
    <property type="component" value="Unassembled WGS sequence"/>
</dbReference>
<sequence length="109" mass="11409">MSFSQSSRGSTPSSSPISIASRSSSLSIASSNLRPTPSACQPFSSSMRRPSSERPSAYVSDDDLLGADDAPCMRSAPSPPRPAAAWLARPLLPPVTKSSRSSSFKPVKP</sequence>
<evidence type="ECO:0000256" key="1">
    <source>
        <dbReference type="SAM" id="MobiDB-lite"/>
    </source>
</evidence>
<comment type="caution">
    <text evidence="2">The sequence shown here is derived from an EMBL/GenBank/DDBJ whole genome shotgun (WGS) entry which is preliminary data.</text>
</comment>
<evidence type="ECO:0000313" key="2">
    <source>
        <dbReference type="EMBL" id="KAL1584097.1"/>
    </source>
</evidence>
<accession>A0AB34KGF5</accession>
<feature type="compositionally biased region" description="Polar residues" evidence="1">
    <location>
        <begin position="96"/>
        <end position="109"/>
    </location>
</feature>
<feature type="region of interest" description="Disordered" evidence="1">
    <location>
        <begin position="1"/>
        <end position="109"/>
    </location>
</feature>
<dbReference type="EMBL" id="JAAQHG020000029">
    <property type="protein sequence ID" value="KAL1584097.1"/>
    <property type="molecule type" value="Genomic_DNA"/>
</dbReference>
<feature type="compositionally biased region" description="Low complexity" evidence="1">
    <location>
        <begin position="1"/>
        <end position="31"/>
    </location>
</feature>
<name>A0AB34KGF5_9PEZI</name>
<gene>
    <name evidence="2" type="ORF">WHR41_08161</name>
</gene>
<organism evidence="2 3">
    <name type="scientific">Cladosporium halotolerans</name>
    <dbReference type="NCBI Taxonomy" id="1052096"/>
    <lineage>
        <taxon>Eukaryota</taxon>
        <taxon>Fungi</taxon>
        <taxon>Dikarya</taxon>
        <taxon>Ascomycota</taxon>
        <taxon>Pezizomycotina</taxon>
        <taxon>Dothideomycetes</taxon>
        <taxon>Dothideomycetidae</taxon>
        <taxon>Cladosporiales</taxon>
        <taxon>Cladosporiaceae</taxon>
        <taxon>Cladosporium</taxon>
    </lineage>
</organism>
<protein>
    <submittedName>
        <fullName evidence="2">Uncharacterized protein</fullName>
    </submittedName>
</protein>